<evidence type="ECO:0000256" key="2">
    <source>
        <dbReference type="ARBA" id="ARBA00022741"/>
    </source>
</evidence>
<keyword evidence="11" id="KW-1185">Reference proteome</keyword>
<evidence type="ECO:0000256" key="8">
    <source>
        <dbReference type="ARBA" id="ARBA00077139"/>
    </source>
</evidence>
<evidence type="ECO:0000256" key="5">
    <source>
        <dbReference type="ARBA" id="ARBA00058960"/>
    </source>
</evidence>
<dbReference type="EMBL" id="AE010299">
    <property type="protein sequence ID" value="AAM05548.1"/>
    <property type="molecule type" value="Genomic_DNA"/>
</dbReference>
<evidence type="ECO:0000259" key="9">
    <source>
        <dbReference type="PROSITE" id="PS50893"/>
    </source>
</evidence>
<dbReference type="EnsemblBacteria" id="AAM05548">
    <property type="protein sequence ID" value="AAM05548"/>
    <property type="gene ID" value="MA_2150"/>
</dbReference>
<dbReference type="GO" id="GO:0015420">
    <property type="term" value="F:ABC-type vitamin B12 transporter activity"/>
    <property type="evidence" value="ECO:0007669"/>
    <property type="project" value="UniProtKB-EC"/>
</dbReference>
<evidence type="ECO:0000256" key="6">
    <source>
        <dbReference type="ARBA" id="ARBA00066387"/>
    </source>
</evidence>
<dbReference type="InterPro" id="IPR050153">
    <property type="entry name" value="Metal_Ion_Import_ABC"/>
</dbReference>
<dbReference type="PANTHER" id="PTHR42734">
    <property type="entry name" value="METAL TRANSPORT SYSTEM ATP-BINDING PROTEIN TM_0124-RELATED"/>
    <property type="match status" value="1"/>
</dbReference>
<dbReference type="EC" id="7.6.2.8" evidence="6"/>
<dbReference type="KEGG" id="mac:MA_2150"/>
<feature type="domain" description="ABC transporter" evidence="9">
    <location>
        <begin position="4"/>
        <end position="236"/>
    </location>
</feature>
<dbReference type="Proteomes" id="UP000002487">
    <property type="component" value="Chromosome"/>
</dbReference>
<comment type="function">
    <text evidence="5">Required for corrinoid utilization. Probably part of the ABC transporter complex BtuCDF involved in cobalamin (vitamin B12) import. Probably responsible for energy coupling to the transport system.</text>
</comment>
<dbReference type="Gene3D" id="3.40.50.300">
    <property type="entry name" value="P-loop containing nucleotide triphosphate hydrolases"/>
    <property type="match status" value="1"/>
</dbReference>
<dbReference type="SUPFAM" id="SSF52540">
    <property type="entry name" value="P-loop containing nucleoside triphosphate hydrolases"/>
    <property type="match status" value="1"/>
</dbReference>
<dbReference type="PANTHER" id="PTHR42734:SF21">
    <property type="entry name" value="IRON ABC TRANSPORTER, ATP-BINDING PROTEIN"/>
    <property type="match status" value="1"/>
</dbReference>
<proteinExistence type="predicted"/>
<keyword evidence="1" id="KW-0813">Transport</keyword>
<dbReference type="InterPro" id="IPR003593">
    <property type="entry name" value="AAA+_ATPase"/>
</dbReference>
<evidence type="ECO:0000256" key="4">
    <source>
        <dbReference type="ARBA" id="ARBA00050590"/>
    </source>
</evidence>
<evidence type="ECO:0000256" key="7">
    <source>
        <dbReference type="ARBA" id="ARBA00073649"/>
    </source>
</evidence>
<dbReference type="PhylomeDB" id="Q8TNX7"/>
<organism evidence="10 11">
    <name type="scientific">Methanosarcina acetivorans (strain ATCC 35395 / DSM 2834 / JCM 12185 / C2A)</name>
    <dbReference type="NCBI Taxonomy" id="188937"/>
    <lineage>
        <taxon>Archaea</taxon>
        <taxon>Methanobacteriati</taxon>
        <taxon>Methanobacteriota</taxon>
        <taxon>Stenosarchaea group</taxon>
        <taxon>Methanomicrobia</taxon>
        <taxon>Methanosarcinales</taxon>
        <taxon>Methanosarcinaceae</taxon>
        <taxon>Methanosarcina</taxon>
    </lineage>
</organism>
<keyword evidence="3 10" id="KW-0067">ATP-binding</keyword>
<dbReference type="GO" id="GO:0016887">
    <property type="term" value="F:ATP hydrolysis activity"/>
    <property type="evidence" value="ECO:0007669"/>
    <property type="project" value="InterPro"/>
</dbReference>
<dbReference type="InterPro" id="IPR027417">
    <property type="entry name" value="P-loop_NTPase"/>
</dbReference>
<dbReference type="GO" id="GO:0042626">
    <property type="term" value="F:ATPase-coupled transmembrane transporter activity"/>
    <property type="evidence" value="ECO:0000318"/>
    <property type="project" value="GO_Central"/>
</dbReference>
<sequence length="266" mass="28740">MVKLEIRNLKFGYNSSPVLKNVSMVAEPMVTAIIGPNAAGKSTLLKCICGILKAEGSIILNGKDLKACQKDEVIKAISYLPQESSTSAFMTVLEATLLGKISSLGWRIKDEDLSASMDTLEKLGIEDLAMRPMNELSGGQKQMVSIAQSIIRKPEVLLMDEPTNSLDLQRQLELFDVIQNITDENGMTTIVALHDLNLAARYAGKVILINGGKIMAAGSPASVITEAMIREVYGVNARVMLDGEGIPQVIPINSTRKRGIKKAIKG</sequence>
<dbReference type="InterPro" id="IPR003439">
    <property type="entry name" value="ABC_transporter-like_ATP-bd"/>
</dbReference>
<dbReference type="InParanoid" id="Q8TNX7"/>
<dbReference type="FunFam" id="3.40.50.300:FF:000134">
    <property type="entry name" value="Iron-enterobactin ABC transporter ATP-binding protein"/>
    <property type="match status" value="1"/>
</dbReference>
<dbReference type="GO" id="GO:0043190">
    <property type="term" value="C:ATP-binding cassette (ABC) transporter complex"/>
    <property type="evidence" value="ECO:0000318"/>
    <property type="project" value="GO_Central"/>
</dbReference>
<dbReference type="AlphaFoldDB" id="Q8TNX7"/>
<dbReference type="PROSITE" id="PS00211">
    <property type="entry name" value="ABC_TRANSPORTER_1"/>
    <property type="match status" value="1"/>
</dbReference>
<dbReference type="SMART" id="SM00382">
    <property type="entry name" value="AAA"/>
    <property type="match status" value="1"/>
</dbReference>
<accession>Q8TNX7</accession>
<reference evidence="10 11" key="1">
    <citation type="journal article" date="2002" name="Genome Res.">
        <title>The genome of Methanosarcina acetivorans reveals extensive metabolic and physiological diversity.</title>
        <authorList>
            <person name="Galagan J.E."/>
            <person name="Nusbaum C."/>
            <person name="Roy A."/>
            <person name="Endrizzi M.G."/>
            <person name="Macdonald P."/>
            <person name="FitzHugh W."/>
            <person name="Calvo S."/>
            <person name="Engels R."/>
            <person name="Smirnov S."/>
            <person name="Atnoor D."/>
            <person name="Brown A."/>
            <person name="Allen N."/>
            <person name="Naylor J."/>
            <person name="Stange-Thomann N."/>
            <person name="DeArellano K."/>
            <person name="Johnson R."/>
            <person name="Linton L."/>
            <person name="McEwan P."/>
            <person name="McKernan K."/>
            <person name="Talamas J."/>
            <person name="Tirrell A."/>
            <person name="Ye W."/>
            <person name="Zimmer A."/>
            <person name="Barber R.D."/>
            <person name="Cann I."/>
            <person name="Graham D.E."/>
            <person name="Grahame D.A."/>
            <person name="Guss A."/>
            <person name="Hedderich R."/>
            <person name="Ingram-Smith C."/>
            <person name="Kuettner C.H."/>
            <person name="Krzycki J.A."/>
            <person name="Leigh J.A."/>
            <person name="Li W."/>
            <person name="Liu J."/>
            <person name="Mukhopadhyay B."/>
            <person name="Reeve J.N."/>
            <person name="Smith K."/>
            <person name="Springer T.A."/>
            <person name="Umayam L.A."/>
            <person name="White O."/>
            <person name="White R.H."/>
            <person name="de Macario E.C."/>
            <person name="Ferry J.G."/>
            <person name="Jarrell K.F."/>
            <person name="Jing H."/>
            <person name="Macario A.J.L."/>
            <person name="Paulsen I."/>
            <person name="Pritchett M."/>
            <person name="Sowers K.R."/>
            <person name="Swanson R.V."/>
            <person name="Zinder S.H."/>
            <person name="Lander E."/>
            <person name="Metcalf W.W."/>
            <person name="Birren B."/>
        </authorList>
    </citation>
    <scope>NUCLEOTIDE SEQUENCE [LARGE SCALE GENOMIC DNA]</scope>
    <source>
        <strain evidence="11">ATCC 35395 / DSM 2834 / JCM 12185 / C2A</strain>
    </source>
</reference>
<evidence type="ECO:0000256" key="1">
    <source>
        <dbReference type="ARBA" id="ARBA00022448"/>
    </source>
</evidence>
<gene>
    <name evidence="10" type="primary">fecE</name>
    <name evidence="10" type="ordered locus">MA_2150</name>
</gene>
<dbReference type="HOGENOM" id="CLU_000604_1_11_2"/>
<evidence type="ECO:0000313" key="10">
    <source>
        <dbReference type="EMBL" id="AAM05548.1"/>
    </source>
</evidence>
<protein>
    <recommendedName>
        <fullName evidence="7">Cobalamin import ATP-binding protein BtuD</fullName>
        <ecNumber evidence="6">7.6.2.8</ecNumber>
    </recommendedName>
    <alternativeName>
        <fullName evidence="8">Vitamin B12-transporting ATPase</fullName>
    </alternativeName>
</protein>
<dbReference type="GO" id="GO:0005524">
    <property type="term" value="F:ATP binding"/>
    <property type="evidence" value="ECO:0007669"/>
    <property type="project" value="UniProtKB-KW"/>
</dbReference>
<name>Q8TNX7_METAC</name>
<evidence type="ECO:0000256" key="3">
    <source>
        <dbReference type="ARBA" id="ARBA00022840"/>
    </source>
</evidence>
<dbReference type="CDD" id="cd03214">
    <property type="entry name" value="ABC_Iron-Siderophores_B12_Hemin"/>
    <property type="match status" value="1"/>
</dbReference>
<dbReference type="STRING" id="188937.MA_2150"/>
<comment type="catalytic activity">
    <reaction evidence="4">
        <text>an R-cob(III)alamin(out) + ATP + H2O = an R-cob(III)alamin(in) + ADP + phosphate + H(+)</text>
        <dbReference type="Rhea" id="RHEA:17873"/>
        <dbReference type="ChEBI" id="CHEBI:15377"/>
        <dbReference type="ChEBI" id="CHEBI:15378"/>
        <dbReference type="ChEBI" id="CHEBI:30616"/>
        <dbReference type="ChEBI" id="CHEBI:43474"/>
        <dbReference type="ChEBI" id="CHEBI:140785"/>
        <dbReference type="ChEBI" id="CHEBI:456216"/>
        <dbReference type="EC" id="7.6.2.8"/>
    </reaction>
</comment>
<dbReference type="Pfam" id="PF00005">
    <property type="entry name" value="ABC_tran"/>
    <property type="match status" value="1"/>
</dbReference>
<keyword evidence="2" id="KW-0547">Nucleotide-binding</keyword>
<dbReference type="PROSITE" id="PS50893">
    <property type="entry name" value="ABC_TRANSPORTER_2"/>
    <property type="match status" value="1"/>
</dbReference>
<dbReference type="InterPro" id="IPR017871">
    <property type="entry name" value="ABC_transporter-like_CS"/>
</dbReference>
<evidence type="ECO:0000313" key="11">
    <source>
        <dbReference type="Proteomes" id="UP000002487"/>
    </source>
</evidence>